<feature type="compositionally biased region" description="Polar residues" evidence="1">
    <location>
        <begin position="1180"/>
        <end position="1191"/>
    </location>
</feature>
<dbReference type="EMBL" id="JACCJB010000005">
    <property type="protein sequence ID" value="KAF6227390.1"/>
    <property type="molecule type" value="Genomic_DNA"/>
</dbReference>
<feature type="compositionally biased region" description="Low complexity" evidence="1">
    <location>
        <begin position="516"/>
        <end position="545"/>
    </location>
</feature>
<feature type="compositionally biased region" description="Polar residues" evidence="1">
    <location>
        <begin position="732"/>
        <end position="748"/>
    </location>
</feature>
<dbReference type="Pfam" id="PF00621">
    <property type="entry name" value="RhoGEF"/>
    <property type="match status" value="1"/>
</dbReference>
<dbReference type="PROSITE" id="PS50010">
    <property type="entry name" value="DH_2"/>
    <property type="match status" value="1"/>
</dbReference>
<sequence length="1977" mass="219221">MSSSYALENHHSPSSSSYDPAAQDIDPTSRPPSIPPLPAYAYTPSGKRPRVSTSFEQSTSSARVNGTGRDSPDPHDFYRHHQHQFGKALNDGLGQGDIRVERRDGSMGHQQRSGPVSRAKGQSLHAVPSRINTHDYHSSPTSDRSPLSAAKSSPTLNTARNRQTSLKDLVDKFNQTPDETLPLPRKSSSRSPSAGSNPSTSAQSLRPRNSSLSFRNGNASSRMGLVSESSRSTTNARPHPRRGRTNEDANTSPRSKRAPRPQRTEPSDPKMSASQSMIDLAPYVDNGSRRPLFGEILAMSSTLPDPGYGIVATRRRRGSEGSMHSPNPMFPEERNRHVSEGSPSSPSAWYSGVIPTLEEIKTEKQIPILLTNVHRRTRSDFTGVPSGPPASTMYGLDLSPTQDRPSSPSSIGTSKRNSQSRIPISTRRLSPTSDSGNSTPSTRNNSALGRTHMKSPTRVLVPAKKNNQRPRSPQRQPRSNTPQRSPLRGDVGAQHTATSPRLTAYISAPMPKKSPPLRSSRPRQPVSSASTTASRARAADRYSSTENGSLRNTRESRPRKPPELGAVDFAARRKKIQQAFTQTVKENERQEVEAEQRRMSMAQEDQQLEASHTSEEIEGLGHQHDHPGPAVDPGQEGQQEVEEEKFQTPAEELPKSERELTINTGPLSERSVLDLSMEDSPTLGTYDRFSSNLCRVQEGNGTPPSDVEPSSAITAGTSDSVDTFFDDEPQEDSQNSSRNPSQDHQTLLDQIMHMRDSSPSPESPRRPSATEESSSDKDDRESIQIMLGDTPVLDKAPFKRHRDEKLKDAPQGEEPESRWSMSSWTSSTRSRDDRDTPMERIDEHSPSNPTQPNDLSTSTSTSEQIPQQAWSPASFSSPRTARTTLDSDAYSTINRVLDHYHDTNVVSPELMNDVQQHILTQSPDLARQGGWDPKKVTQLYLQELAKRRYEQSTSMPDPLKFQIRKRTTSLRVPPVPEKEVREDHDEKMVESMERGHDDSTPSGNRLAIDEGDLKPARASLTGPDDWNMSPSLGGIYLQAEAVDSPIEEKPSLPPKDWKTLKRELAEMPNQAGQPAADSHPQLPPIQGLGLAINIMPPQKDDSPVIPPPPIPIHSPPPPPADSVTSNAYPDKPPTNDPMVPSLPSHDSSRPSRSMDSSAQPSGSSSMFEDRPSVEGPSVLTEYTSKTSSPSPDQKRLTRRRHIIKELVDTEHSFGQDMKVVDDIYKGTSNVIIISAEDVKTLFGNSDQIVAFSTNFLDALKGASKSVYVLPKSKRWRSNRVSNATSYSGNTDDQSSINGLELSDDDKDRKTFIGEAFGHHMAHMEKVYAEYLKNHDAANQKLQVLQKNPKVQIWLKECRAYAHDLTSAWDLDSLLVKPVQRILKYPLLLEQLLEATPENHPDYTALDIAVREIKGISMRINESKRRADIMEQVTNNRKRKESDVRIGLSKAFGRRTEKLRQQVGLSDMVEDKAYSAVYDKFGSCFFQLQVVMRDVEMYTNDVQIFMSRFCEFVLAMEAHIDVGQTSYPEVESKWRKFRMSTREMSMTALTDHIAAVRKNVIEPMMTLLRLYEGPQKLTQKRNKRIMDYARFKAIKDRGDKPDKKTIEQGEQFIAVNDTLKDELPKLFSLTSKLVEACLNNFVQLQLQWHIVWRRKLSQAIDDNKVPSKAQDIVDAFTGDFAFYEAQVLSLGVCNGSMLNDAANFLSPSTTFNGDDSTSQRQPSSVELSKRRTLSVSSDKSPILPKPDFGGRSSGSFFTIGDGIQLAPAGQPTGNYVEPSRRMRASSTLSGHSPRTPEVPGSYHSYSNNTTPVSSTPGRMITAGPRTFTEPSPAHSRPSVDHSSISHVSEDSTRVGRDSSGSTYPPGGPTSQHRAASPSARYSGFFSSAMPMSDSPRNQSPAPGQAQKDFNVIFLAASVYEFNIDRARKEAGYPYLTYVAGEIFDVIGEKGELWLAKNQDDSDNLVGWIWNKHFVKLAS</sequence>
<dbReference type="InterPro" id="IPR001331">
    <property type="entry name" value="GDS_CDC24_CS"/>
</dbReference>
<feature type="compositionally biased region" description="Polar residues" evidence="1">
    <location>
        <begin position="711"/>
        <end position="721"/>
    </location>
</feature>
<dbReference type="GO" id="GO:0005085">
    <property type="term" value="F:guanyl-nucleotide exchange factor activity"/>
    <property type="evidence" value="ECO:0007669"/>
    <property type="project" value="InterPro"/>
</dbReference>
<evidence type="ECO:0000313" key="3">
    <source>
        <dbReference type="EMBL" id="KAF6227390.1"/>
    </source>
</evidence>
<feature type="compositionally biased region" description="Basic and acidic residues" evidence="1">
    <location>
        <begin position="585"/>
        <end position="598"/>
    </location>
</feature>
<feature type="compositionally biased region" description="Polar residues" evidence="1">
    <location>
        <begin position="688"/>
        <end position="703"/>
    </location>
</feature>
<dbReference type="SMART" id="SM00325">
    <property type="entry name" value="RhoGEF"/>
    <property type="match status" value="1"/>
</dbReference>
<feature type="compositionally biased region" description="Polar residues" evidence="1">
    <location>
        <begin position="846"/>
        <end position="881"/>
    </location>
</feature>
<feature type="region of interest" description="Disordered" evidence="1">
    <location>
        <begin position="317"/>
        <end position="348"/>
    </location>
</feature>
<dbReference type="InterPro" id="IPR027267">
    <property type="entry name" value="AH/BAR_dom_sf"/>
</dbReference>
<feature type="compositionally biased region" description="Polar residues" evidence="1">
    <location>
        <begin position="1279"/>
        <end position="1297"/>
    </location>
</feature>
<dbReference type="InterPro" id="IPR051492">
    <property type="entry name" value="Dynamin-Rho_GEF"/>
</dbReference>
<feature type="region of interest" description="Disordered" evidence="1">
    <location>
        <begin position="1"/>
        <end position="275"/>
    </location>
</feature>
<feature type="compositionally biased region" description="Basic and acidic residues" evidence="1">
    <location>
        <begin position="763"/>
        <end position="782"/>
    </location>
</feature>
<name>A0A8H6FGG7_9LECA</name>
<dbReference type="GeneID" id="59337229"/>
<feature type="compositionally biased region" description="Low complexity" evidence="1">
    <location>
        <begin position="469"/>
        <end position="486"/>
    </location>
</feature>
<protein>
    <recommendedName>
        <fullName evidence="2">DH domain-containing protein</fullName>
    </recommendedName>
</protein>
<feature type="compositionally biased region" description="Polar residues" evidence="1">
    <location>
        <begin position="1857"/>
        <end position="1872"/>
    </location>
</feature>
<reference evidence="3 4" key="1">
    <citation type="journal article" date="2020" name="Genomics">
        <title>Complete, high-quality genomes from long-read metagenomic sequencing of two wolf lichen thalli reveals enigmatic genome architecture.</title>
        <authorList>
            <person name="McKenzie S.K."/>
            <person name="Walston R.F."/>
            <person name="Allen J.L."/>
        </authorList>
    </citation>
    <scope>NUCLEOTIDE SEQUENCE [LARGE SCALE GENOMIC DNA]</scope>
    <source>
        <strain evidence="3">WasteWater1</strain>
    </source>
</reference>
<feature type="compositionally biased region" description="Basic and acidic residues" evidence="1">
    <location>
        <begin position="1846"/>
        <end position="1855"/>
    </location>
</feature>
<dbReference type="GO" id="GO:0035556">
    <property type="term" value="P:intracellular signal transduction"/>
    <property type="evidence" value="ECO:0007669"/>
    <property type="project" value="InterPro"/>
</dbReference>
<feature type="compositionally biased region" description="Basic and acidic residues" evidence="1">
    <location>
        <begin position="70"/>
        <end position="79"/>
    </location>
</feature>
<feature type="compositionally biased region" description="Polar residues" evidence="1">
    <location>
        <begin position="51"/>
        <end position="64"/>
    </location>
</feature>
<dbReference type="Gene3D" id="1.20.1270.60">
    <property type="entry name" value="Arfaptin homology (AH) domain/BAR domain"/>
    <property type="match status" value="1"/>
</dbReference>
<keyword evidence="4" id="KW-1185">Reference proteome</keyword>
<dbReference type="InterPro" id="IPR000219">
    <property type="entry name" value="DH_dom"/>
</dbReference>
<dbReference type="Gene3D" id="1.20.900.10">
    <property type="entry name" value="Dbl homology (DH) domain"/>
    <property type="match status" value="1"/>
</dbReference>
<feature type="compositionally biased region" description="Polar residues" evidence="1">
    <location>
        <begin position="203"/>
        <end position="236"/>
    </location>
</feature>
<dbReference type="CDD" id="cd07589">
    <property type="entry name" value="BAR_DNMBP"/>
    <property type="match status" value="1"/>
</dbReference>
<dbReference type="PANTHER" id="PTHR22834:SF20">
    <property type="entry name" value="SH3 DOMAIN-CONTAINING PROTEIN"/>
    <property type="match status" value="1"/>
</dbReference>
<feature type="region of interest" description="Disordered" evidence="1">
    <location>
        <begin position="1063"/>
        <end position="1197"/>
    </location>
</feature>
<feature type="compositionally biased region" description="Low complexity" evidence="1">
    <location>
        <begin position="180"/>
        <end position="202"/>
    </location>
</feature>
<dbReference type="GO" id="GO:0031991">
    <property type="term" value="P:regulation of actomyosin contractile ring contraction"/>
    <property type="evidence" value="ECO:0007669"/>
    <property type="project" value="TreeGrafter"/>
</dbReference>
<dbReference type="PROSITE" id="PS00741">
    <property type="entry name" value="DH_1"/>
    <property type="match status" value="1"/>
</dbReference>
<evidence type="ECO:0000313" key="4">
    <source>
        <dbReference type="Proteomes" id="UP000593566"/>
    </source>
</evidence>
<feature type="region of interest" description="Disordered" evidence="1">
    <location>
        <begin position="1279"/>
        <end position="1301"/>
    </location>
</feature>
<organism evidence="3 4">
    <name type="scientific">Letharia lupina</name>
    <dbReference type="NCBI Taxonomy" id="560253"/>
    <lineage>
        <taxon>Eukaryota</taxon>
        <taxon>Fungi</taxon>
        <taxon>Dikarya</taxon>
        <taxon>Ascomycota</taxon>
        <taxon>Pezizomycotina</taxon>
        <taxon>Lecanoromycetes</taxon>
        <taxon>OSLEUM clade</taxon>
        <taxon>Lecanoromycetidae</taxon>
        <taxon>Lecanorales</taxon>
        <taxon>Lecanorineae</taxon>
        <taxon>Parmeliaceae</taxon>
        <taxon>Letharia</taxon>
    </lineage>
</organism>
<dbReference type="CDD" id="cd00160">
    <property type="entry name" value="RhoGEF"/>
    <property type="match status" value="1"/>
</dbReference>
<dbReference type="PANTHER" id="PTHR22834">
    <property type="entry name" value="NUCLEAR FUSION PROTEIN FUS2"/>
    <property type="match status" value="1"/>
</dbReference>
<comment type="caution">
    <text evidence="3">The sequence shown here is derived from an EMBL/GenBank/DDBJ whole genome shotgun (WGS) entry which is preliminary data.</text>
</comment>
<proteinExistence type="predicted"/>
<dbReference type="SUPFAM" id="SSF48065">
    <property type="entry name" value="DBL homology domain (DH-domain)"/>
    <property type="match status" value="1"/>
</dbReference>
<feature type="compositionally biased region" description="Polar residues" evidence="1">
    <location>
        <begin position="1708"/>
        <end position="1725"/>
    </location>
</feature>
<evidence type="ECO:0000256" key="1">
    <source>
        <dbReference type="SAM" id="MobiDB-lite"/>
    </source>
</evidence>
<accession>A0A8H6FGG7</accession>
<dbReference type="GO" id="GO:0005737">
    <property type="term" value="C:cytoplasm"/>
    <property type="evidence" value="ECO:0007669"/>
    <property type="project" value="TreeGrafter"/>
</dbReference>
<feature type="compositionally biased region" description="Polar residues" evidence="1">
    <location>
        <begin position="1802"/>
        <end position="1815"/>
    </location>
</feature>
<dbReference type="InterPro" id="IPR035899">
    <property type="entry name" value="DBL_dom_sf"/>
</dbReference>
<feature type="compositionally biased region" description="Basic and acidic residues" evidence="1">
    <location>
        <begin position="976"/>
        <end position="999"/>
    </location>
</feature>
<dbReference type="Proteomes" id="UP000593566">
    <property type="component" value="Unassembled WGS sequence"/>
</dbReference>
<feature type="region of interest" description="Disordered" evidence="1">
    <location>
        <begin position="974"/>
        <end position="1026"/>
    </location>
</feature>
<feature type="compositionally biased region" description="Pro residues" evidence="1">
    <location>
        <begin position="1104"/>
        <end position="1120"/>
    </location>
</feature>
<feature type="compositionally biased region" description="Basic and acidic residues" evidence="1">
    <location>
        <begin position="801"/>
        <end position="810"/>
    </location>
</feature>
<feature type="compositionally biased region" description="Basic and acidic residues" evidence="1">
    <location>
        <begin position="829"/>
        <end position="845"/>
    </location>
</feature>
<gene>
    <name evidence="3" type="ORF">HO133_008834</name>
</gene>
<feature type="compositionally biased region" description="Basic and acidic residues" evidence="1">
    <location>
        <begin position="552"/>
        <end position="562"/>
    </location>
</feature>
<feature type="compositionally biased region" description="Basic and acidic residues" evidence="1">
    <location>
        <begin position="612"/>
        <end position="627"/>
    </location>
</feature>
<feature type="region of interest" description="Disordered" evidence="1">
    <location>
        <begin position="378"/>
        <end position="881"/>
    </location>
</feature>
<evidence type="ECO:0000259" key="2">
    <source>
        <dbReference type="PROSITE" id="PS50010"/>
    </source>
</evidence>
<feature type="compositionally biased region" description="Low complexity" evidence="1">
    <location>
        <begin position="1141"/>
        <end position="1157"/>
    </location>
</feature>
<feature type="compositionally biased region" description="Low complexity" evidence="1">
    <location>
        <begin position="818"/>
        <end position="828"/>
    </location>
</feature>
<feature type="compositionally biased region" description="Pro residues" evidence="1">
    <location>
        <begin position="29"/>
        <end position="38"/>
    </location>
</feature>
<dbReference type="RefSeq" id="XP_037155698.1">
    <property type="nucleotide sequence ID" value="XM_037299697.1"/>
</dbReference>
<dbReference type="FunFam" id="1.20.900.10:FF:000053">
    <property type="entry name" value="Rho guanyl nucleotide exchange factor, putative"/>
    <property type="match status" value="1"/>
</dbReference>
<dbReference type="GO" id="GO:0032955">
    <property type="term" value="P:regulation of division septum assembly"/>
    <property type="evidence" value="ECO:0007669"/>
    <property type="project" value="TreeGrafter"/>
</dbReference>
<feature type="domain" description="DH" evidence="2">
    <location>
        <begin position="1198"/>
        <end position="1422"/>
    </location>
</feature>
<feature type="compositionally biased region" description="Polar residues" evidence="1">
    <location>
        <begin position="1"/>
        <end position="18"/>
    </location>
</feature>
<feature type="compositionally biased region" description="Polar residues" evidence="1">
    <location>
        <begin position="399"/>
        <end position="448"/>
    </location>
</feature>
<feature type="compositionally biased region" description="Polar residues" evidence="1">
    <location>
        <begin position="138"/>
        <end position="166"/>
    </location>
</feature>
<dbReference type="SUPFAM" id="SSF103657">
    <property type="entry name" value="BAR/IMD domain-like"/>
    <property type="match status" value="1"/>
</dbReference>
<feature type="region of interest" description="Disordered" evidence="1">
    <location>
        <begin position="1708"/>
        <end position="1877"/>
    </location>
</feature>